<keyword evidence="3" id="KW-0489">Methyltransferase</keyword>
<dbReference type="SUPFAM" id="SSF82199">
    <property type="entry name" value="SET domain"/>
    <property type="match status" value="1"/>
</dbReference>
<dbReference type="InterPro" id="IPR003105">
    <property type="entry name" value="SRA_YDG"/>
</dbReference>
<dbReference type="InterPro" id="IPR025794">
    <property type="entry name" value="H3-K9-MeTrfase_plant"/>
</dbReference>
<evidence type="ECO:0000256" key="2">
    <source>
        <dbReference type="ARBA" id="ARBA00022454"/>
    </source>
</evidence>
<dbReference type="Gene3D" id="2.30.280.10">
    <property type="entry name" value="SRA-YDG"/>
    <property type="match status" value="1"/>
</dbReference>
<dbReference type="PROSITE" id="PS51575">
    <property type="entry name" value="SAM_MT43_SUVAR39_2"/>
    <property type="match status" value="1"/>
</dbReference>
<dbReference type="Pfam" id="PF00856">
    <property type="entry name" value="SET"/>
    <property type="match status" value="1"/>
</dbReference>
<reference evidence="15" key="1">
    <citation type="submission" date="2024-07" db="EMBL/GenBank/DDBJ databases">
        <title>Two chromosome-level genome assemblies of Korean endemic species Abeliophyllum distichum and Forsythia ovata (Oleaceae).</title>
        <authorList>
            <person name="Jang H."/>
        </authorList>
    </citation>
    <scope>NUCLEOTIDE SEQUENCE [LARGE SCALE GENOMIC DNA]</scope>
</reference>
<evidence type="ECO:0000256" key="8">
    <source>
        <dbReference type="PROSITE-ProRule" id="PRU00358"/>
    </source>
</evidence>
<evidence type="ECO:0000256" key="6">
    <source>
        <dbReference type="ARBA" id="ARBA00022853"/>
    </source>
</evidence>
<dbReference type="Pfam" id="PF05033">
    <property type="entry name" value="Pre-SET"/>
    <property type="match status" value="1"/>
</dbReference>
<evidence type="ECO:0000256" key="4">
    <source>
        <dbReference type="ARBA" id="ARBA00022679"/>
    </source>
</evidence>
<dbReference type="GO" id="GO:0006325">
    <property type="term" value="P:chromatin organization"/>
    <property type="evidence" value="ECO:0007669"/>
    <property type="project" value="UniProtKB-KW"/>
</dbReference>
<dbReference type="SMART" id="SM00468">
    <property type="entry name" value="PreSET"/>
    <property type="match status" value="1"/>
</dbReference>
<evidence type="ECO:0000256" key="9">
    <source>
        <dbReference type="SAM" id="MobiDB-lite"/>
    </source>
</evidence>
<evidence type="ECO:0000259" key="11">
    <source>
        <dbReference type="PROSITE" id="PS50867"/>
    </source>
</evidence>
<feature type="domain" description="YDG" evidence="13">
    <location>
        <begin position="680"/>
        <end position="831"/>
    </location>
</feature>
<dbReference type="GO" id="GO:0005634">
    <property type="term" value="C:nucleus"/>
    <property type="evidence" value="ECO:0007669"/>
    <property type="project" value="UniProtKB-SubCell"/>
</dbReference>
<sequence length="1133" mass="124969">MNSPSHLVTTGTVLTSLASGCIYIMVSLSDSGLSCENPNKRPLQNCYVPKYKPRKVSAVRDFPPGCGPNPMPVDLKLREENSNGVKNSEMADMMEKNGVENSVMANIVEANGFKDAEISELMKPDAVKNTEIVNVVVPIGVKIPEIEIKGCRDNVVNNHVEIEMTESEDVLVGEVVTTATDDLSSWVEELMMHARTIGVQNNLKNNSTKEVDKAGGQKTIWEGLNGVEGLALVKNTASEEAKPVLEIGASIDRVVLLGGSQFSSPPKGPIANGSIKVGTSFRREDKYRHRRVSAVRDFPPLCGRNAPQLTQEKRQMIACGKDCLDCIEKVEVETDVTQTLRNNLDREALRDVAMISETEGLDRVEKVEVETESIGTMRDTKARGSSGERVTSVSKTDAFHNVAVDTSKGGLMRKTMDDSFEEIGRGVQDGNFEETERRGALLGLRTMSKPVLDNTDEDTGGPVGREMVVYSADRGDKARTSQHVFISGKGVRGEIVHALMAAPNCPWTKENESNSNGGGSGGKVRKQNLSLQQKDKPVAKKSSIKREISGGPSPKKKAVPVSSGNPGALILRDEKNNGASDEDLPANSPASHKEHDIDVSLPPFGPRSSSHSDIRNRVRETLRLFHSICRKILQGEEAKSMPEEERKSRQSEKPKRIDLLAAKIVKHRKMEVNTGKQILGEVPGIEVGDEFQYRVELAIVGIHRLYQAGIDSMKHNDIPVAASIVSSGVYFDDTEDADVLKYSGEGGNVVGKTKQPEDQKLVRGNLALWNSIAAKTPVRVIRGWKTKPSDSLDSRTKLITTYVYDGLYTVTECREETGPHGKMVFMFELRRNPGQPELAWKELKKANKHIVRPGICVNDISEGKEPFSVCAVNTLDNEKPPPFNYIPKMMYPVWHRPIAPEGCDCSGRCSDSRKCRCVEKNGGEIPYNRNGAIVEAKPLVYECGPSCKCPPSCYNRVSQRGIKFRLEIFKTEARGWGVRSLNSIPSGSFICEYAGELLEDKEAEQKIGNDEYLFDIGQNYMDSSLKPEEPGNSIEVFQEGGYTIDAAQYGNIGRFINHSCSPNLYAQNVIYDHDDKRMPHVMFFAAENIPPLQELTYHYNYTIDQVRDSNGNIKIKKCYCGTAECTGCASYCC</sequence>
<evidence type="ECO:0000256" key="3">
    <source>
        <dbReference type="ARBA" id="ARBA00022603"/>
    </source>
</evidence>
<dbReference type="SMART" id="SM00466">
    <property type="entry name" value="SRA"/>
    <property type="match status" value="1"/>
</dbReference>
<dbReference type="InterPro" id="IPR015947">
    <property type="entry name" value="PUA-like_sf"/>
</dbReference>
<dbReference type="GO" id="GO:0008168">
    <property type="term" value="F:methyltransferase activity"/>
    <property type="evidence" value="ECO:0007669"/>
    <property type="project" value="UniProtKB-KW"/>
</dbReference>
<dbReference type="SMART" id="SM00317">
    <property type="entry name" value="SET"/>
    <property type="match status" value="1"/>
</dbReference>
<feature type="region of interest" description="Disordered" evidence="9">
    <location>
        <begin position="506"/>
        <end position="614"/>
    </location>
</feature>
<dbReference type="GO" id="GO:0005694">
    <property type="term" value="C:chromosome"/>
    <property type="evidence" value="ECO:0007669"/>
    <property type="project" value="UniProtKB-SubCell"/>
</dbReference>
<dbReference type="PANTHER" id="PTHR45660:SF46">
    <property type="entry name" value="HISTONE-LYSINE N-METHYLTRANSFERASE, H3 LYSINE-9 SPECIFIC SUVH6"/>
    <property type="match status" value="1"/>
</dbReference>
<dbReference type="PROSITE" id="PS50868">
    <property type="entry name" value="POST_SET"/>
    <property type="match status" value="1"/>
</dbReference>
<dbReference type="SUPFAM" id="SSF88697">
    <property type="entry name" value="PUA domain-like"/>
    <property type="match status" value="1"/>
</dbReference>
<dbReference type="PROSITE" id="PS50280">
    <property type="entry name" value="SET"/>
    <property type="match status" value="1"/>
</dbReference>
<feature type="domain" description="Pre-SET" evidence="11">
    <location>
        <begin position="901"/>
        <end position="961"/>
    </location>
</feature>
<dbReference type="InterPro" id="IPR051357">
    <property type="entry name" value="H3K9_HMTase_SUVAR3-9"/>
</dbReference>
<keyword evidence="6" id="KW-0156">Chromatin regulator</keyword>
<evidence type="ECO:0000256" key="1">
    <source>
        <dbReference type="ARBA" id="ARBA00004286"/>
    </source>
</evidence>
<evidence type="ECO:0000256" key="7">
    <source>
        <dbReference type="ARBA" id="ARBA00023242"/>
    </source>
</evidence>
<dbReference type="InterPro" id="IPR046341">
    <property type="entry name" value="SET_dom_sf"/>
</dbReference>
<evidence type="ECO:0000313" key="15">
    <source>
        <dbReference type="Proteomes" id="UP001604336"/>
    </source>
</evidence>
<keyword evidence="7 8" id="KW-0539">Nucleus</keyword>
<keyword evidence="4" id="KW-0808">Transferase</keyword>
<keyword evidence="5" id="KW-0949">S-adenosyl-L-methionine</keyword>
<accession>A0ABD1TYR1</accession>
<evidence type="ECO:0000259" key="13">
    <source>
        <dbReference type="PROSITE" id="PS51015"/>
    </source>
</evidence>
<dbReference type="InterPro" id="IPR007728">
    <property type="entry name" value="Pre-SET_dom"/>
</dbReference>
<dbReference type="InterPro" id="IPR003616">
    <property type="entry name" value="Post-SET_dom"/>
</dbReference>
<comment type="subcellular location">
    <subcellularLocation>
        <location evidence="1">Chromosome</location>
    </subcellularLocation>
    <subcellularLocation>
        <location evidence="8">Nucleus</location>
    </subcellularLocation>
</comment>
<dbReference type="PROSITE" id="PS51015">
    <property type="entry name" value="YDG"/>
    <property type="match status" value="1"/>
</dbReference>
<dbReference type="EMBL" id="JBFOLK010000004">
    <property type="protein sequence ID" value="KAL2517668.1"/>
    <property type="molecule type" value="Genomic_DNA"/>
</dbReference>
<protein>
    <submittedName>
        <fullName evidence="14">Histone-lysine N-methyltransferase</fullName>
    </submittedName>
</protein>
<evidence type="ECO:0000259" key="12">
    <source>
        <dbReference type="PROSITE" id="PS50868"/>
    </source>
</evidence>
<dbReference type="AlphaFoldDB" id="A0ABD1TYR1"/>
<feature type="domain" description="Post-SET" evidence="12">
    <location>
        <begin position="1114"/>
        <end position="1130"/>
    </location>
</feature>
<keyword evidence="15" id="KW-1185">Reference proteome</keyword>
<name>A0ABD1TYR1_9LAMI</name>
<evidence type="ECO:0000313" key="14">
    <source>
        <dbReference type="EMBL" id="KAL2517668.1"/>
    </source>
</evidence>
<dbReference type="InterPro" id="IPR036987">
    <property type="entry name" value="SRA-YDG_sf"/>
</dbReference>
<keyword evidence="2" id="KW-0158">Chromosome</keyword>
<dbReference type="Pfam" id="PF02182">
    <property type="entry name" value="SAD_SRA"/>
    <property type="match status" value="1"/>
</dbReference>
<evidence type="ECO:0000259" key="10">
    <source>
        <dbReference type="PROSITE" id="PS50280"/>
    </source>
</evidence>
<dbReference type="PANTHER" id="PTHR45660">
    <property type="entry name" value="HISTONE-LYSINE N-METHYLTRANSFERASE SETMAR"/>
    <property type="match status" value="1"/>
</dbReference>
<dbReference type="Gene3D" id="2.170.270.10">
    <property type="entry name" value="SET domain"/>
    <property type="match status" value="1"/>
</dbReference>
<dbReference type="Proteomes" id="UP001604336">
    <property type="component" value="Unassembled WGS sequence"/>
</dbReference>
<gene>
    <name evidence="14" type="ORF">Adt_13915</name>
</gene>
<dbReference type="InterPro" id="IPR001214">
    <property type="entry name" value="SET_dom"/>
</dbReference>
<organism evidence="14 15">
    <name type="scientific">Abeliophyllum distichum</name>
    <dbReference type="NCBI Taxonomy" id="126358"/>
    <lineage>
        <taxon>Eukaryota</taxon>
        <taxon>Viridiplantae</taxon>
        <taxon>Streptophyta</taxon>
        <taxon>Embryophyta</taxon>
        <taxon>Tracheophyta</taxon>
        <taxon>Spermatophyta</taxon>
        <taxon>Magnoliopsida</taxon>
        <taxon>eudicotyledons</taxon>
        <taxon>Gunneridae</taxon>
        <taxon>Pentapetalae</taxon>
        <taxon>asterids</taxon>
        <taxon>lamiids</taxon>
        <taxon>Lamiales</taxon>
        <taxon>Oleaceae</taxon>
        <taxon>Forsythieae</taxon>
        <taxon>Abeliophyllum</taxon>
    </lineage>
</organism>
<proteinExistence type="predicted"/>
<comment type="caution">
    <text evidence="14">The sequence shown here is derived from an EMBL/GenBank/DDBJ whole genome shotgun (WGS) entry which is preliminary data.</text>
</comment>
<evidence type="ECO:0000256" key="5">
    <source>
        <dbReference type="ARBA" id="ARBA00022691"/>
    </source>
</evidence>
<dbReference type="PROSITE" id="PS50867">
    <property type="entry name" value="PRE_SET"/>
    <property type="match status" value="1"/>
</dbReference>
<feature type="domain" description="SET" evidence="10">
    <location>
        <begin position="964"/>
        <end position="1100"/>
    </location>
</feature>
<dbReference type="GO" id="GO:0032259">
    <property type="term" value="P:methylation"/>
    <property type="evidence" value="ECO:0007669"/>
    <property type="project" value="UniProtKB-KW"/>
</dbReference>
<feature type="compositionally biased region" description="Basic and acidic residues" evidence="9">
    <location>
        <begin position="533"/>
        <end position="548"/>
    </location>
</feature>